<dbReference type="AlphaFoldDB" id="A0A7Z0D3E9"/>
<name>A0A7Z0D3E9_9MICO</name>
<keyword evidence="2" id="KW-1185">Reference proteome</keyword>
<comment type="caution">
    <text evidence="1">The sequence shown here is derived from an EMBL/GenBank/DDBJ whole genome shotgun (WGS) entry which is preliminary data.</text>
</comment>
<reference evidence="1 2" key="1">
    <citation type="submission" date="2020-07" db="EMBL/GenBank/DDBJ databases">
        <title>Sequencing the genomes of 1000 actinobacteria strains.</title>
        <authorList>
            <person name="Klenk H.-P."/>
        </authorList>
    </citation>
    <scope>NUCLEOTIDE SEQUENCE [LARGE SCALE GENOMIC DNA]</scope>
    <source>
        <strain evidence="1 2">DSM 26341</strain>
    </source>
</reference>
<accession>A0A7Z0D3E9</accession>
<dbReference type="EMBL" id="JACBZP010000001">
    <property type="protein sequence ID" value="NYI68156.1"/>
    <property type="molecule type" value="Genomic_DNA"/>
</dbReference>
<protein>
    <submittedName>
        <fullName evidence="1">Uncharacterized protein</fullName>
    </submittedName>
</protein>
<sequence>MAEQSAQRARLVSARRAKETSKYRLVIGSLTENLVHEFGNVIFTRRCRPVTVWTDIALSLNKMLGFKTRQHGMNGRQRQIAVGERFTQIGGRQRCSIVPELVHDGSFKLTEGFHDCLAPRLGRGLMAVIHRQPFYDK</sequence>
<evidence type="ECO:0000313" key="1">
    <source>
        <dbReference type="EMBL" id="NYI68156.1"/>
    </source>
</evidence>
<dbReference type="Proteomes" id="UP000539111">
    <property type="component" value="Unassembled WGS sequence"/>
</dbReference>
<evidence type="ECO:0000313" key="2">
    <source>
        <dbReference type="Proteomes" id="UP000539111"/>
    </source>
</evidence>
<proteinExistence type="predicted"/>
<gene>
    <name evidence="1" type="ORF">BJY26_002462</name>
</gene>
<organism evidence="1 2">
    <name type="scientific">Spelaeicoccus albus</name>
    <dbReference type="NCBI Taxonomy" id="1280376"/>
    <lineage>
        <taxon>Bacteria</taxon>
        <taxon>Bacillati</taxon>
        <taxon>Actinomycetota</taxon>
        <taxon>Actinomycetes</taxon>
        <taxon>Micrococcales</taxon>
        <taxon>Brevibacteriaceae</taxon>
        <taxon>Spelaeicoccus</taxon>
    </lineage>
</organism>